<comment type="caution">
    <text evidence="2">The sequence shown here is derived from an EMBL/GenBank/DDBJ whole genome shotgun (WGS) entry which is preliminary data.</text>
</comment>
<protein>
    <submittedName>
        <fullName evidence="2">Maltooligosyl trehalose synthase</fullName>
    </submittedName>
</protein>
<reference evidence="2 3" key="1">
    <citation type="submission" date="2018-04" db="EMBL/GenBank/DDBJ databases">
        <title>Genomic Encyclopedia of Type Strains, Phase III (KMG-III): the genomes of soil and plant-associated and newly described type strains.</title>
        <authorList>
            <person name="Whitman W."/>
        </authorList>
    </citation>
    <scope>NUCLEOTIDE SEQUENCE [LARGE SCALE GENOMIC DNA]</scope>
    <source>
        <strain evidence="2 3">NW12</strain>
    </source>
</reference>
<dbReference type="CDD" id="cd11336">
    <property type="entry name" value="AmyAc_MTSase"/>
    <property type="match status" value="1"/>
</dbReference>
<dbReference type="InterPro" id="IPR017853">
    <property type="entry name" value="GH"/>
</dbReference>
<evidence type="ECO:0000313" key="2">
    <source>
        <dbReference type="EMBL" id="PTM44712.1"/>
    </source>
</evidence>
<dbReference type="EMBL" id="PZZN01000003">
    <property type="protein sequence ID" value="PTM44712.1"/>
    <property type="molecule type" value="Genomic_DNA"/>
</dbReference>
<organism evidence="2 3">
    <name type="scientific">Sphingomonas aerolata</name>
    <dbReference type="NCBI Taxonomy" id="185951"/>
    <lineage>
        <taxon>Bacteria</taxon>
        <taxon>Pseudomonadati</taxon>
        <taxon>Pseudomonadota</taxon>
        <taxon>Alphaproteobacteria</taxon>
        <taxon>Sphingomonadales</taxon>
        <taxon>Sphingomonadaceae</taxon>
        <taxon>Sphingomonas</taxon>
    </lineage>
</organism>
<gene>
    <name evidence="2" type="ORF">C8J24_2921</name>
</gene>
<dbReference type="Pfam" id="PF00128">
    <property type="entry name" value="Alpha-amylase"/>
    <property type="match status" value="1"/>
</dbReference>
<dbReference type="GO" id="GO:0030980">
    <property type="term" value="P:alpha-glucan catabolic process"/>
    <property type="evidence" value="ECO:0007669"/>
    <property type="project" value="TreeGrafter"/>
</dbReference>
<feature type="domain" description="Glycosyl hydrolase family 13 catalytic" evidence="1">
    <location>
        <begin position="17"/>
        <end position="418"/>
    </location>
</feature>
<proteinExistence type="predicted"/>
<evidence type="ECO:0000259" key="1">
    <source>
        <dbReference type="SMART" id="SM00642"/>
    </source>
</evidence>
<dbReference type="InterPro" id="IPR012767">
    <property type="entry name" value="Trehalose_TreY"/>
</dbReference>
<dbReference type="SMART" id="SM00642">
    <property type="entry name" value="Aamy"/>
    <property type="match status" value="1"/>
</dbReference>
<sequence length="805" mass="87600">MTPRATYRMQFHKDFTFADAEAQVPYLAALGISHLYASPIATARSGSTHGYDVVDPTRINPELGGEAGFRRLVDRLKAHGMGMIVDIVPNHMGVAGGENGWWNDVLANGASSHYAQFFDIDWREPVLLPILGDPVSVAIAQGALSVEQVDDVPMLVAYGEHRLPLRPKDHATAASDDLTALLDRQHYRLASWRTANDDLNWRRFFTINDLAGLRAEDPAVFEASHRLYLDLYAEGLIDGVRVDHVDGLTDPAGYCRTLRAHFDAITPAGADPAYIVVEKILAEGEPLATDWGIDGTSGYDFMAQVTALLHDEDGAAPLAELWADISGRSAAFEPEDLRARQDMLSWQFEGQLARCVAAFVALARSTPQGDGLTAGMIRRAVERMLWVFPVYRTYGTGVAAPAADAAIRAIVRERVATHLAPGEGPVVDLILDWLAGEGPGDPDLAPAAVRRFQQLSAPIVAKAVEDTAFYRYGRLLSRNDVGFDPAAFALPIEAFHAAMAERAAYWPRAMLASATHDHKRGEDVRARLAVLSEIPVRWRETVTGWLAAAAAIDDAVGAGDAYMLLQTLFGAWPEGLQIDDRAGLAAFAERIVGWQEKSLREAKLRSSWEAPDEAYEDRCHALARALLDPDRSARFLRELHDLIEATAAAAQANALVQTALRYTVPGVPDLYQGTELADLSLVDPDNRRPVDYARRARLLEHDAPAKLALIARLLATRADAPQIFAQGDYAPLDVTGSRAAHVLAFERRANGQTLRVAVALRCATELLDQSGAAVPAAWWGETRLATGERAADLFVDGPVFVAASD</sequence>
<dbReference type="RefSeq" id="WP_107933451.1">
    <property type="nucleotide sequence ID" value="NZ_PZZN01000003.1"/>
</dbReference>
<keyword evidence="3" id="KW-1185">Reference proteome</keyword>
<name>A0A2T4YMT4_9SPHN</name>
<dbReference type="PANTHER" id="PTHR10357:SF216">
    <property type="entry name" value="MALTOOLIGOSYL TREHALOSE SYNTHASE-RELATED"/>
    <property type="match status" value="1"/>
</dbReference>
<accession>A0A2T4YMT4</accession>
<dbReference type="GO" id="GO:0005992">
    <property type="term" value="P:trehalose biosynthetic process"/>
    <property type="evidence" value="ECO:0007669"/>
    <property type="project" value="TreeGrafter"/>
</dbReference>
<dbReference type="SUPFAM" id="SSF51445">
    <property type="entry name" value="(Trans)glycosidases"/>
    <property type="match status" value="1"/>
</dbReference>
<dbReference type="Gene3D" id="3.20.20.80">
    <property type="entry name" value="Glycosidases"/>
    <property type="match status" value="4"/>
</dbReference>
<evidence type="ECO:0000313" key="3">
    <source>
        <dbReference type="Proteomes" id="UP000240996"/>
    </source>
</evidence>
<dbReference type="InterPro" id="IPR006047">
    <property type="entry name" value="GH13_cat_dom"/>
</dbReference>
<dbReference type="GO" id="GO:0047470">
    <property type="term" value="F:(1,4)-alpha-D-glucan 1-alpha-D-glucosylmutase activity"/>
    <property type="evidence" value="ECO:0007669"/>
    <property type="project" value="TreeGrafter"/>
</dbReference>
<dbReference type="PANTHER" id="PTHR10357">
    <property type="entry name" value="ALPHA-AMYLASE FAMILY MEMBER"/>
    <property type="match status" value="1"/>
</dbReference>
<dbReference type="Proteomes" id="UP000240996">
    <property type="component" value="Unassembled WGS sequence"/>
</dbReference>
<dbReference type="AlphaFoldDB" id="A0A2T4YMT4"/>
<dbReference type="NCBIfam" id="TIGR02401">
    <property type="entry name" value="trehalose_TreY"/>
    <property type="match status" value="1"/>
</dbReference>